<dbReference type="GO" id="GO:0016763">
    <property type="term" value="F:pentosyltransferase activity"/>
    <property type="evidence" value="ECO:0007669"/>
    <property type="project" value="TreeGrafter"/>
</dbReference>
<evidence type="ECO:0000313" key="11">
    <source>
        <dbReference type="EMBL" id="HGB14688.1"/>
    </source>
</evidence>
<keyword evidence="7 9" id="KW-0472">Membrane</keyword>
<keyword evidence="2" id="KW-1003">Cell membrane</keyword>
<dbReference type="AlphaFoldDB" id="A0A7C3WHJ4"/>
<sequence>MKSIPRDNRSGLEWRLSPSRLVAWGALGVLLAFACFYNLENYPIIWWDEAIFSETAANLSQTGRYAFTIQSPDQLSDLDYRISVGPAVILPVALAYRLQGVNVINGRLVAVAYLLLAMLALYRVARSLCGSATALLSVVLALLGTDVLYWGRSVMGDVPALALFLCSLGCLFHGLDSDSGLSFLGGGLCLGLAFTAKEFYAAAFLPALMGLAYQERADRSRLGKRLGLFCLGLSMPLLAYLALKIAVLGSFSRAIHHFWQQKMLLRHEFFTPLTLGRFYSESFAYLLGHPLFWLGILGGYCLGQRDGLSPRFFLWLANFLLWTLIYLTAVYWYRFALPALFLACPAAAYLLRRAFARMVSVLPHRLGQSFVAVALGGFLLLWYPPAGVEVLGAMVSCRSSPPERLKAFLHDHVAVDCLIETPEYELAFLDDEHRFHLMPEFYFVESDAERLVLLNPRPTKYDFEKTGADILILGSFGKSIFRQVYPPGQVARNWKKIAQVDFYEVYVRRGREHYLARKRNPQLSRTLGPGSPKPESSPLSDVQDYPFYF</sequence>
<evidence type="ECO:0000256" key="8">
    <source>
        <dbReference type="SAM" id="MobiDB-lite"/>
    </source>
</evidence>
<feature type="transmembrane region" description="Helical" evidence="9">
    <location>
        <begin position="366"/>
        <end position="384"/>
    </location>
</feature>
<evidence type="ECO:0000256" key="5">
    <source>
        <dbReference type="ARBA" id="ARBA00022692"/>
    </source>
</evidence>
<organism evidence="11">
    <name type="scientific">Desulfobacca acetoxidans</name>
    <dbReference type="NCBI Taxonomy" id="60893"/>
    <lineage>
        <taxon>Bacteria</taxon>
        <taxon>Pseudomonadati</taxon>
        <taxon>Thermodesulfobacteriota</taxon>
        <taxon>Desulfobaccia</taxon>
        <taxon>Desulfobaccales</taxon>
        <taxon>Desulfobaccaceae</taxon>
        <taxon>Desulfobacca</taxon>
    </lineage>
</organism>
<gene>
    <name evidence="11" type="ORF">ENV62_05570</name>
</gene>
<keyword evidence="4 11" id="KW-0808">Transferase</keyword>
<feature type="domain" description="Glycosyltransferase RgtA/B/C/D-like" evidence="10">
    <location>
        <begin position="89"/>
        <end position="238"/>
    </location>
</feature>
<protein>
    <submittedName>
        <fullName evidence="11">Phospholipid carrier-dependent glycosyltransferase</fullName>
    </submittedName>
</protein>
<proteinExistence type="predicted"/>
<keyword evidence="5 9" id="KW-0812">Transmembrane</keyword>
<dbReference type="Pfam" id="PF13231">
    <property type="entry name" value="PMT_2"/>
    <property type="match status" value="1"/>
</dbReference>
<dbReference type="GO" id="GO:0009103">
    <property type="term" value="P:lipopolysaccharide biosynthetic process"/>
    <property type="evidence" value="ECO:0007669"/>
    <property type="project" value="UniProtKB-ARBA"/>
</dbReference>
<keyword evidence="3" id="KW-0328">Glycosyltransferase</keyword>
<dbReference type="PANTHER" id="PTHR33908">
    <property type="entry name" value="MANNOSYLTRANSFERASE YKCB-RELATED"/>
    <property type="match status" value="1"/>
</dbReference>
<feature type="transmembrane region" description="Helical" evidence="9">
    <location>
        <begin position="131"/>
        <end position="151"/>
    </location>
</feature>
<evidence type="ECO:0000256" key="9">
    <source>
        <dbReference type="SAM" id="Phobius"/>
    </source>
</evidence>
<evidence type="ECO:0000256" key="4">
    <source>
        <dbReference type="ARBA" id="ARBA00022679"/>
    </source>
</evidence>
<evidence type="ECO:0000256" key="7">
    <source>
        <dbReference type="ARBA" id="ARBA00023136"/>
    </source>
</evidence>
<feature type="transmembrane region" description="Helical" evidence="9">
    <location>
        <begin position="158"/>
        <end position="175"/>
    </location>
</feature>
<dbReference type="InterPro" id="IPR050297">
    <property type="entry name" value="LipidA_mod_glycosyltrf_83"/>
</dbReference>
<reference evidence="11" key="1">
    <citation type="journal article" date="2020" name="mSystems">
        <title>Genome- and Community-Level Interaction Insights into Carbon Utilization and Element Cycling Functions of Hydrothermarchaeota in Hydrothermal Sediment.</title>
        <authorList>
            <person name="Zhou Z."/>
            <person name="Liu Y."/>
            <person name="Xu W."/>
            <person name="Pan J."/>
            <person name="Luo Z.H."/>
            <person name="Li M."/>
        </authorList>
    </citation>
    <scope>NUCLEOTIDE SEQUENCE [LARGE SCALE GENOMIC DNA]</scope>
    <source>
        <strain evidence="11">SpSt-776</strain>
    </source>
</reference>
<evidence type="ECO:0000256" key="1">
    <source>
        <dbReference type="ARBA" id="ARBA00004651"/>
    </source>
</evidence>
<feature type="transmembrane region" description="Helical" evidence="9">
    <location>
        <begin position="21"/>
        <end position="39"/>
    </location>
</feature>
<keyword evidence="6 9" id="KW-1133">Transmembrane helix</keyword>
<name>A0A7C3WHJ4_9BACT</name>
<evidence type="ECO:0000259" key="10">
    <source>
        <dbReference type="Pfam" id="PF13231"/>
    </source>
</evidence>
<feature type="transmembrane region" description="Helical" evidence="9">
    <location>
        <begin position="181"/>
        <end position="205"/>
    </location>
</feature>
<evidence type="ECO:0000256" key="2">
    <source>
        <dbReference type="ARBA" id="ARBA00022475"/>
    </source>
</evidence>
<feature type="transmembrane region" description="Helical" evidence="9">
    <location>
        <begin position="282"/>
        <end position="300"/>
    </location>
</feature>
<accession>A0A7C3WHJ4</accession>
<comment type="caution">
    <text evidence="11">The sequence shown here is derived from an EMBL/GenBank/DDBJ whole genome shotgun (WGS) entry which is preliminary data.</text>
</comment>
<feature type="transmembrane region" description="Helical" evidence="9">
    <location>
        <begin position="108"/>
        <end position="125"/>
    </location>
</feature>
<dbReference type="GO" id="GO:0005886">
    <property type="term" value="C:plasma membrane"/>
    <property type="evidence" value="ECO:0007669"/>
    <property type="project" value="UniProtKB-SubCell"/>
</dbReference>
<feature type="region of interest" description="Disordered" evidence="8">
    <location>
        <begin position="519"/>
        <end position="549"/>
    </location>
</feature>
<comment type="subcellular location">
    <subcellularLocation>
        <location evidence="1">Cell membrane</location>
        <topology evidence="1">Multi-pass membrane protein</topology>
    </subcellularLocation>
</comment>
<evidence type="ECO:0000256" key="3">
    <source>
        <dbReference type="ARBA" id="ARBA00022676"/>
    </source>
</evidence>
<dbReference type="InterPro" id="IPR038731">
    <property type="entry name" value="RgtA/B/C-like"/>
</dbReference>
<dbReference type="EMBL" id="DTHB01000042">
    <property type="protein sequence ID" value="HGB14688.1"/>
    <property type="molecule type" value="Genomic_DNA"/>
</dbReference>
<evidence type="ECO:0000256" key="6">
    <source>
        <dbReference type="ARBA" id="ARBA00022989"/>
    </source>
</evidence>
<feature type="transmembrane region" description="Helical" evidence="9">
    <location>
        <begin position="312"/>
        <end position="329"/>
    </location>
</feature>
<dbReference type="PROSITE" id="PS51257">
    <property type="entry name" value="PROKAR_LIPOPROTEIN"/>
    <property type="match status" value="1"/>
</dbReference>
<dbReference type="PANTHER" id="PTHR33908:SF11">
    <property type="entry name" value="MEMBRANE PROTEIN"/>
    <property type="match status" value="1"/>
</dbReference>
<feature type="transmembrane region" description="Helical" evidence="9">
    <location>
        <begin position="226"/>
        <end position="243"/>
    </location>
</feature>
<feature type="transmembrane region" description="Helical" evidence="9">
    <location>
        <begin position="335"/>
        <end position="354"/>
    </location>
</feature>